<dbReference type="InterPro" id="IPR000560">
    <property type="entry name" value="His_Pase_clade-2"/>
</dbReference>
<dbReference type="GO" id="GO:0016791">
    <property type="term" value="F:phosphatase activity"/>
    <property type="evidence" value="ECO:0007669"/>
    <property type="project" value="UniProtKB-ARBA"/>
</dbReference>
<proteinExistence type="predicted"/>
<dbReference type="EMBL" id="UYRR01033788">
    <property type="protein sequence ID" value="VDK59610.1"/>
    <property type="molecule type" value="Genomic_DNA"/>
</dbReference>
<dbReference type="AlphaFoldDB" id="A0A3P6RX72"/>
<feature type="region of interest" description="Disordered" evidence="1">
    <location>
        <begin position="150"/>
        <end position="172"/>
    </location>
</feature>
<dbReference type="Pfam" id="PF00328">
    <property type="entry name" value="His_Phos_2"/>
    <property type="match status" value="1"/>
</dbReference>
<protein>
    <submittedName>
        <fullName evidence="2">Uncharacterized protein</fullName>
    </submittedName>
</protein>
<evidence type="ECO:0000313" key="3">
    <source>
        <dbReference type="Proteomes" id="UP000267096"/>
    </source>
</evidence>
<keyword evidence="3" id="KW-1185">Reference proteome</keyword>
<sequence length="208" mass="23179">MATIAGGNLLWDMIHRMQEKIKCSQLTNINKTECAWIRDLKYYAYSTRGSTLNGFLAALDAAEVYRPDEVRFGSAIIVELWRNENAQYEIIVRFREKSFGTELRNVTKLVGVCGRKVACSWNDFVAGSETYNPGDFQKYCAKRISPINSTTTPVSTTTTTPVSTTTTTSGTSSKSFSLLSLGSYFLASLIINFSVTEIARQNNDESRS</sequence>
<evidence type="ECO:0000256" key="1">
    <source>
        <dbReference type="SAM" id="MobiDB-lite"/>
    </source>
</evidence>
<dbReference type="Gene3D" id="3.40.50.1240">
    <property type="entry name" value="Phosphoglycerate mutase-like"/>
    <property type="match status" value="1"/>
</dbReference>
<accession>A0A3P6RX72</accession>
<gene>
    <name evidence="2" type="ORF">ASIM_LOCUS17145</name>
</gene>
<dbReference type="InterPro" id="IPR029033">
    <property type="entry name" value="His_PPase_superfam"/>
</dbReference>
<name>A0A3P6RX72_ANISI</name>
<dbReference type="SUPFAM" id="SSF53254">
    <property type="entry name" value="Phosphoglycerate mutase-like"/>
    <property type="match status" value="1"/>
</dbReference>
<organism evidence="2 3">
    <name type="scientific">Anisakis simplex</name>
    <name type="common">Herring worm</name>
    <dbReference type="NCBI Taxonomy" id="6269"/>
    <lineage>
        <taxon>Eukaryota</taxon>
        <taxon>Metazoa</taxon>
        <taxon>Ecdysozoa</taxon>
        <taxon>Nematoda</taxon>
        <taxon>Chromadorea</taxon>
        <taxon>Rhabditida</taxon>
        <taxon>Spirurina</taxon>
        <taxon>Ascaridomorpha</taxon>
        <taxon>Ascaridoidea</taxon>
        <taxon>Anisakidae</taxon>
        <taxon>Anisakis</taxon>
        <taxon>Anisakis simplex complex</taxon>
    </lineage>
</organism>
<evidence type="ECO:0000313" key="2">
    <source>
        <dbReference type="EMBL" id="VDK59610.1"/>
    </source>
</evidence>
<dbReference type="Proteomes" id="UP000267096">
    <property type="component" value="Unassembled WGS sequence"/>
</dbReference>
<reference evidence="2 3" key="1">
    <citation type="submission" date="2018-11" db="EMBL/GenBank/DDBJ databases">
        <authorList>
            <consortium name="Pathogen Informatics"/>
        </authorList>
    </citation>
    <scope>NUCLEOTIDE SEQUENCE [LARGE SCALE GENOMIC DNA]</scope>
</reference>